<dbReference type="InParanoid" id="D8QNR9"/>
<reference evidence="2 3" key="1">
    <citation type="journal article" date="2011" name="Science">
        <title>The Selaginella genome identifies genetic changes associated with the evolution of vascular plants.</title>
        <authorList>
            <person name="Banks J.A."/>
            <person name="Nishiyama T."/>
            <person name="Hasebe M."/>
            <person name="Bowman J.L."/>
            <person name="Gribskov M."/>
            <person name="dePamphilis C."/>
            <person name="Albert V.A."/>
            <person name="Aono N."/>
            <person name="Aoyama T."/>
            <person name="Ambrose B.A."/>
            <person name="Ashton N.W."/>
            <person name="Axtell M.J."/>
            <person name="Barker E."/>
            <person name="Barker M.S."/>
            <person name="Bennetzen J.L."/>
            <person name="Bonawitz N.D."/>
            <person name="Chapple C."/>
            <person name="Cheng C."/>
            <person name="Correa L.G."/>
            <person name="Dacre M."/>
            <person name="DeBarry J."/>
            <person name="Dreyer I."/>
            <person name="Elias M."/>
            <person name="Engstrom E.M."/>
            <person name="Estelle M."/>
            <person name="Feng L."/>
            <person name="Finet C."/>
            <person name="Floyd S.K."/>
            <person name="Frommer W.B."/>
            <person name="Fujita T."/>
            <person name="Gramzow L."/>
            <person name="Gutensohn M."/>
            <person name="Harholt J."/>
            <person name="Hattori M."/>
            <person name="Heyl A."/>
            <person name="Hirai T."/>
            <person name="Hiwatashi Y."/>
            <person name="Ishikawa M."/>
            <person name="Iwata M."/>
            <person name="Karol K.G."/>
            <person name="Koehler B."/>
            <person name="Kolukisaoglu U."/>
            <person name="Kubo M."/>
            <person name="Kurata T."/>
            <person name="Lalonde S."/>
            <person name="Li K."/>
            <person name="Li Y."/>
            <person name="Litt A."/>
            <person name="Lyons E."/>
            <person name="Manning G."/>
            <person name="Maruyama T."/>
            <person name="Michael T.P."/>
            <person name="Mikami K."/>
            <person name="Miyazaki S."/>
            <person name="Morinaga S."/>
            <person name="Murata T."/>
            <person name="Mueller-Roeber B."/>
            <person name="Nelson D.R."/>
            <person name="Obara M."/>
            <person name="Oguri Y."/>
            <person name="Olmstead R.G."/>
            <person name="Onodera N."/>
            <person name="Petersen B.L."/>
            <person name="Pils B."/>
            <person name="Prigge M."/>
            <person name="Rensing S.A."/>
            <person name="Riano-Pachon D.M."/>
            <person name="Roberts A.W."/>
            <person name="Sato Y."/>
            <person name="Scheller H.V."/>
            <person name="Schulz B."/>
            <person name="Schulz C."/>
            <person name="Shakirov E.V."/>
            <person name="Shibagaki N."/>
            <person name="Shinohara N."/>
            <person name="Shippen D.E."/>
            <person name="Soerensen I."/>
            <person name="Sotooka R."/>
            <person name="Sugimoto N."/>
            <person name="Sugita M."/>
            <person name="Sumikawa N."/>
            <person name="Tanurdzic M."/>
            <person name="Theissen G."/>
            <person name="Ulvskov P."/>
            <person name="Wakazuki S."/>
            <person name="Weng J.K."/>
            <person name="Willats W.W."/>
            <person name="Wipf D."/>
            <person name="Wolf P.G."/>
            <person name="Yang L."/>
            <person name="Zimmer A.D."/>
            <person name="Zhu Q."/>
            <person name="Mitros T."/>
            <person name="Hellsten U."/>
            <person name="Loque D."/>
            <person name="Otillar R."/>
            <person name="Salamov A."/>
            <person name="Schmutz J."/>
            <person name="Shapiro H."/>
            <person name="Lindquist E."/>
            <person name="Lucas S."/>
            <person name="Rokhsar D."/>
            <person name="Grigoriev I.V."/>
        </authorList>
    </citation>
    <scope>NUCLEOTIDE SEQUENCE [LARGE SCALE GENOMIC DNA]</scope>
</reference>
<gene>
    <name evidence="2" type="ORF">SELMODRAFT_403010</name>
</gene>
<feature type="region of interest" description="Disordered" evidence="1">
    <location>
        <begin position="38"/>
        <end position="58"/>
    </location>
</feature>
<evidence type="ECO:0000313" key="2">
    <source>
        <dbReference type="EMBL" id="EFJ38152.1"/>
    </source>
</evidence>
<evidence type="ECO:0000256" key="1">
    <source>
        <dbReference type="SAM" id="MobiDB-lite"/>
    </source>
</evidence>
<accession>D8QNR9</accession>
<dbReference type="AlphaFoldDB" id="D8QNR9"/>
<dbReference type="EMBL" id="GL377565">
    <property type="protein sequence ID" value="EFJ38152.1"/>
    <property type="molecule type" value="Genomic_DNA"/>
</dbReference>
<organism evidence="3">
    <name type="scientific">Selaginella moellendorffii</name>
    <name type="common">Spikemoss</name>
    <dbReference type="NCBI Taxonomy" id="88036"/>
    <lineage>
        <taxon>Eukaryota</taxon>
        <taxon>Viridiplantae</taxon>
        <taxon>Streptophyta</taxon>
        <taxon>Embryophyta</taxon>
        <taxon>Tracheophyta</taxon>
        <taxon>Lycopodiopsida</taxon>
        <taxon>Selaginellales</taxon>
        <taxon>Selaginellaceae</taxon>
        <taxon>Selaginella</taxon>
    </lineage>
</organism>
<protein>
    <submittedName>
        <fullName evidence="2">Uncharacterized protein</fullName>
    </submittedName>
</protein>
<evidence type="ECO:0000313" key="3">
    <source>
        <dbReference type="Proteomes" id="UP000001514"/>
    </source>
</evidence>
<sequence length="117" mass="13222">MAWARCLELIQKCICFEGLHMQLQHIWKHFDSQTKQDAPKAIPLDSRDTSSSLQRGALPPAPEILGLNLQFSNSSCSCTSFFTNSSDKLEKSCKYQFQGYNNSVEKTSQSVIMNLNE</sequence>
<dbReference type="Proteomes" id="UP000001514">
    <property type="component" value="Unassembled WGS sequence"/>
</dbReference>
<name>D8QNR9_SELML</name>
<proteinExistence type="predicted"/>
<dbReference type="KEGG" id="smo:SELMODRAFT_403010"/>
<dbReference type="HOGENOM" id="CLU_2088990_0_0_1"/>
<keyword evidence="3" id="KW-1185">Reference proteome</keyword>
<dbReference type="Gramene" id="EFJ38152">
    <property type="protein sequence ID" value="EFJ38152"/>
    <property type="gene ID" value="SELMODRAFT_403010"/>
</dbReference>